<dbReference type="GO" id="GO:0005524">
    <property type="term" value="F:ATP binding"/>
    <property type="evidence" value="ECO:0007669"/>
    <property type="project" value="UniProtKB-KW"/>
</dbReference>
<dbReference type="GO" id="GO:0045087">
    <property type="term" value="P:innate immune response"/>
    <property type="evidence" value="ECO:0007669"/>
    <property type="project" value="UniProtKB-KW"/>
</dbReference>
<dbReference type="AlphaFoldDB" id="A0ABD2JHL2"/>
<evidence type="ECO:0000256" key="5">
    <source>
        <dbReference type="ARBA" id="ARBA00022588"/>
    </source>
</evidence>
<gene>
    <name evidence="20" type="ORF">niasHS_006562</name>
</gene>
<dbReference type="PROSITE" id="PS51192">
    <property type="entry name" value="HELICASE_ATP_BIND_1"/>
    <property type="match status" value="1"/>
</dbReference>
<dbReference type="GO" id="GO:0003724">
    <property type="term" value="F:RNA helicase activity"/>
    <property type="evidence" value="ECO:0007669"/>
    <property type="project" value="UniProtKB-EC"/>
</dbReference>
<keyword evidence="4" id="KW-0963">Cytoplasm</keyword>
<dbReference type="PANTHER" id="PTHR14074">
    <property type="entry name" value="HELICASE WITH DEATH DOMAIN-RELATED"/>
    <property type="match status" value="1"/>
</dbReference>
<evidence type="ECO:0000256" key="14">
    <source>
        <dbReference type="ARBA" id="ARBA00023118"/>
    </source>
</evidence>
<dbReference type="InterPro" id="IPR038557">
    <property type="entry name" value="RLR_C_sf"/>
</dbReference>
<evidence type="ECO:0000259" key="18">
    <source>
        <dbReference type="PROSITE" id="PS51194"/>
    </source>
</evidence>
<dbReference type="PROSITE" id="PS51789">
    <property type="entry name" value="RLR_CTR"/>
    <property type="match status" value="1"/>
</dbReference>
<dbReference type="GO" id="GO:0005737">
    <property type="term" value="C:cytoplasm"/>
    <property type="evidence" value="ECO:0007669"/>
    <property type="project" value="UniProtKB-SubCell"/>
</dbReference>
<dbReference type="SMART" id="SM00490">
    <property type="entry name" value="HELICc"/>
    <property type="match status" value="1"/>
</dbReference>
<dbReference type="PANTHER" id="PTHR14074:SF16">
    <property type="entry name" value="ANTIVIRAL INNATE IMMUNE RESPONSE RECEPTOR RIG-I"/>
    <property type="match status" value="1"/>
</dbReference>
<dbReference type="SMART" id="SM00487">
    <property type="entry name" value="DEXDc"/>
    <property type="match status" value="1"/>
</dbReference>
<evidence type="ECO:0000256" key="6">
    <source>
        <dbReference type="ARBA" id="ARBA00022723"/>
    </source>
</evidence>
<evidence type="ECO:0000256" key="1">
    <source>
        <dbReference type="ARBA" id="ARBA00004496"/>
    </source>
</evidence>
<dbReference type="EC" id="3.6.4.13" evidence="3"/>
<evidence type="ECO:0000256" key="10">
    <source>
        <dbReference type="ARBA" id="ARBA00022833"/>
    </source>
</evidence>
<evidence type="ECO:0000256" key="4">
    <source>
        <dbReference type="ARBA" id="ARBA00022490"/>
    </source>
</evidence>
<keyword evidence="14" id="KW-0051">Antiviral defense</keyword>
<name>A0ABD2JHL2_HETSC</name>
<dbReference type="InterPro" id="IPR041204">
    <property type="entry name" value="RIG-I-like_C"/>
</dbReference>
<dbReference type="InterPro" id="IPR027417">
    <property type="entry name" value="P-loop_NTPase"/>
</dbReference>
<comment type="subcellular location">
    <subcellularLocation>
        <location evidence="1">Cytoplasm</location>
    </subcellularLocation>
</comment>
<organism evidence="20 21">
    <name type="scientific">Heterodera schachtii</name>
    <name type="common">Sugarbeet cyst nematode worm</name>
    <name type="synonym">Tylenchus schachtii</name>
    <dbReference type="NCBI Taxonomy" id="97005"/>
    <lineage>
        <taxon>Eukaryota</taxon>
        <taxon>Metazoa</taxon>
        <taxon>Ecdysozoa</taxon>
        <taxon>Nematoda</taxon>
        <taxon>Chromadorea</taxon>
        <taxon>Rhabditida</taxon>
        <taxon>Tylenchina</taxon>
        <taxon>Tylenchomorpha</taxon>
        <taxon>Tylenchoidea</taxon>
        <taxon>Heteroderidae</taxon>
        <taxon>Heteroderinae</taxon>
        <taxon>Heterodera</taxon>
    </lineage>
</organism>
<dbReference type="Gene3D" id="3.40.50.300">
    <property type="entry name" value="P-loop containing nucleotide triphosphate hydrolases"/>
    <property type="match status" value="2"/>
</dbReference>
<evidence type="ECO:0000256" key="13">
    <source>
        <dbReference type="ARBA" id="ARBA00022884"/>
    </source>
</evidence>
<evidence type="ECO:0000256" key="8">
    <source>
        <dbReference type="ARBA" id="ARBA00022801"/>
    </source>
</evidence>
<proteinExistence type="inferred from homology"/>
<evidence type="ECO:0000256" key="9">
    <source>
        <dbReference type="ARBA" id="ARBA00022806"/>
    </source>
</evidence>
<dbReference type="InterPro" id="IPR014001">
    <property type="entry name" value="Helicase_ATP-bd"/>
</dbReference>
<evidence type="ECO:0000256" key="3">
    <source>
        <dbReference type="ARBA" id="ARBA00012552"/>
    </source>
</evidence>
<dbReference type="Pfam" id="PF11648">
    <property type="entry name" value="RIG-I_C-RD"/>
    <property type="match status" value="1"/>
</dbReference>
<evidence type="ECO:0000256" key="16">
    <source>
        <dbReference type="SAM" id="Coils"/>
    </source>
</evidence>
<dbReference type="InterPro" id="IPR011545">
    <property type="entry name" value="DEAD/DEAH_box_helicase_dom"/>
</dbReference>
<keyword evidence="16" id="KW-0175">Coiled coil</keyword>
<dbReference type="GO" id="GO:0003723">
    <property type="term" value="F:RNA binding"/>
    <property type="evidence" value="ECO:0007669"/>
    <property type="project" value="UniProtKB-KW"/>
</dbReference>
<keyword evidence="21" id="KW-1185">Reference proteome</keyword>
<dbReference type="EMBL" id="JBICCN010000143">
    <property type="protein sequence ID" value="KAL3090110.1"/>
    <property type="molecule type" value="Genomic_DNA"/>
</dbReference>
<dbReference type="Gene3D" id="2.170.150.30">
    <property type="entry name" value="RIG-I-like receptor, C-terminal regulatory domain"/>
    <property type="match status" value="1"/>
</dbReference>
<keyword evidence="8" id="KW-0378">Hydrolase</keyword>
<comment type="similarity">
    <text evidence="2">Belongs to the helicase family. RLR subfamily.</text>
</comment>
<dbReference type="Pfam" id="PF00270">
    <property type="entry name" value="DEAD"/>
    <property type="match status" value="1"/>
</dbReference>
<keyword evidence="6" id="KW-0479">Metal-binding</keyword>
<keyword evidence="5" id="KW-0399">Innate immunity</keyword>
<evidence type="ECO:0000313" key="21">
    <source>
        <dbReference type="Proteomes" id="UP001620645"/>
    </source>
</evidence>
<evidence type="ECO:0000256" key="12">
    <source>
        <dbReference type="ARBA" id="ARBA00022859"/>
    </source>
</evidence>
<feature type="domain" description="Helicase ATP-binding" evidence="17">
    <location>
        <begin position="346"/>
        <end position="527"/>
    </location>
</feature>
<evidence type="ECO:0000256" key="7">
    <source>
        <dbReference type="ARBA" id="ARBA00022741"/>
    </source>
</evidence>
<evidence type="ECO:0000313" key="20">
    <source>
        <dbReference type="EMBL" id="KAL3090110.1"/>
    </source>
</evidence>
<dbReference type="SUPFAM" id="SSF52540">
    <property type="entry name" value="P-loop containing nucleoside triphosphate hydrolases"/>
    <property type="match status" value="1"/>
</dbReference>
<evidence type="ECO:0000259" key="17">
    <source>
        <dbReference type="PROSITE" id="PS51192"/>
    </source>
</evidence>
<dbReference type="Pfam" id="PF18119">
    <property type="entry name" value="RIG-I_C"/>
    <property type="match status" value="1"/>
</dbReference>
<dbReference type="Proteomes" id="UP001620645">
    <property type="component" value="Unassembled WGS sequence"/>
</dbReference>
<sequence length="1114" mass="129229">MTDVDKWVGWLHSKGIQVESHLRLFTAEAVRYMTDAEFHRFRLKYITPQSVGERTRASWPTVEQPISEWLAQCWDSAAAYGEQCRRVSKARLFNHICMHCRDCPDAIAEMFRLVARCKDDDPQAYKELLLVDLKSFDFYARMFDLKGNPMKMDAISKILEPQVLFPVFRKLNTHEYESVVQRAEAFYNLSQTRGAKTEEQQRWEIATNELFCDISACTLLRGLPFCTDTLVAPVGKSSGLVRASAPELGDWYYHFMEACEMDSKTRPLLRYIDPNFENDLVCWRAHKEVEAIRVPNWEQNVAFVNPNEEPTEPRDPLKYSELRKFPGDLYFEPDPYQLRPYQNELVVHANNGKNTIICAPTGSGKTIVATDIIRTHLSRAKQDGWVARCVMLVPTVPLVDQQSCEFVQYLAGSYWVDGFSGCENCTGRAQRVLACDLCVMTPQIFINMLNSVLESERLYLADFTLVVFDECHHCDKGHPYKMIMDQLADLDAKNWTGKAPQIVGLTASLGVGDTSWDMAACRRHMLSLCANLRAETISSVRHQLDNLKDYVTPPVDRVEKVSRPHNNEFVDSIKSCMAEIQRSMQEKLQNIVEKRLVAALGKDDIVFPNVDDQTQYQNRVGLLKKHLQHLPDPVTRLFLLRSINHLSHYFHAIAISDLLPNSFSLDYLKTKMSEYMNTSDNPQFNQINADLMLRYTELERHLKQIQLAELEEQEQKKRTLLAKGKGECQFNLEKKEILNRLYRILHEQFAKEADARALIFVSTRACAQRLAKHLMEVKHELPMFFKQKNVGYMVSSNQSGTMGGQSSDEQRRMREGFKSGLIKVLVVTSVAEEGVNIAACNLIIRYNNIGSERQMIQRRGRARHKHSLSILLALDTGIEQREFSNMRKEAMMMRCIEDMQEQDEQTLRRSIEEKAIELTELRNDEKMKEESKRAQLMGRRFDLRCACGTVICCSDRVRSVMDTLFVCCDPKVWKRSKHTLTRAPTKEKFFTNCARWECANCGEHWGQIVKFSNVFLPEIRVRAFVLERVDEQRSHFDREVVPKKWKDIEQNNFNVDSITMTDIRSMYQSLLETNPEAHLEYEKQSRQADQRMADKFAEKDWRNKERKERMFLEE</sequence>
<evidence type="ECO:0000256" key="2">
    <source>
        <dbReference type="ARBA" id="ARBA00006866"/>
    </source>
</evidence>
<evidence type="ECO:0000256" key="15">
    <source>
        <dbReference type="ARBA" id="ARBA00049390"/>
    </source>
</evidence>
<dbReference type="GO" id="GO:0046872">
    <property type="term" value="F:metal ion binding"/>
    <property type="evidence" value="ECO:0007669"/>
    <property type="project" value="UniProtKB-KW"/>
</dbReference>
<evidence type="ECO:0000259" key="19">
    <source>
        <dbReference type="PROSITE" id="PS51789"/>
    </source>
</evidence>
<keyword evidence="10" id="KW-0862">Zinc</keyword>
<comment type="caution">
    <text evidence="20">The sequence shown here is derived from an EMBL/GenBank/DDBJ whole genome shotgun (WGS) entry which is preliminary data.</text>
</comment>
<comment type="catalytic activity">
    <reaction evidence="15">
        <text>ATP + H2O = ADP + phosphate + H(+)</text>
        <dbReference type="Rhea" id="RHEA:13065"/>
        <dbReference type="ChEBI" id="CHEBI:15377"/>
        <dbReference type="ChEBI" id="CHEBI:15378"/>
        <dbReference type="ChEBI" id="CHEBI:30616"/>
        <dbReference type="ChEBI" id="CHEBI:43474"/>
        <dbReference type="ChEBI" id="CHEBI:456216"/>
        <dbReference type="EC" id="3.6.4.13"/>
    </reaction>
    <physiologicalReaction direction="left-to-right" evidence="15">
        <dbReference type="Rhea" id="RHEA:13066"/>
    </physiologicalReaction>
</comment>
<dbReference type="Gene3D" id="1.20.1320.30">
    <property type="match status" value="1"/>
</dbReference>
<keyword evidence="12" id="KW-0391">Immunity</keyword>
<dbReference type="GO" id="GO:0051607">
    <property type="term" value="P:defense response to virus"/>
    <property type="evidence" value="ECO:0007669"/>
    <property type="project" value="UniProtKB-KW"/>
</dbReference>
<dbReference type="InterPro" id="IPR051363">
    <property type="entry name" value="RLR_Helicase"/>
</dbReference>
<keyword evidence="11" id="KW-0067">ATP-binding</keyword>
<feature type="coiled-coil region" evidence="16">
    <location>
        <begin position="688"/>
        <end position="723"/>
    </location>
</feature>
<dbReference type="GO" id="GO:0016787">
    <property type="term" value="F:hydrolase activity"/>
    <property type="evidence" value="ECO:0007669"/>
    <property type="project" value="UniProtKB-KW"/>
</dbReference>
<feature type="domain" description="RLR CTR" evidence="19">
    <location>
        <begin position="929"/>
        <end position="1062"/>
    </location>
</feature>
<evidence type="ECO:0000256" key="11">
    <source>
        <dbReference type="ARBA" id="ARBA00022840"/>
    </source>
</evidence>
<feature type="domain" description="Helicase C-terminal" evidence="18">
    <location>
        <begin position="737"/>
        <end position="922"/>
    </location>
</feature>
<dbReference type="InterPro" id="IPR021673">
    <property type="entry name" value="RLR_CTR"/>
</dbReference>
<dbReference type="InterPro" id="IPR001650">
    <property type="entry name" value="Helicase_C-like"/>
</dbReference>
<reference evidence="20 21" key="1">
    <citation type="submission" date="2024-10" db="EMBL/GenBank/DDBJ databases">
        <authorList>
            <person name="Kim D."/>
        </authorList>
    </citation>
    <scope>NUCLEOTIDE SEQUENCE [LARGE SCALE GENOMIC DNA]</scope>
    <source>
        <strain evidence="20">Taebaek</strain>
    </source>
</reference>
<keyword evidence="7" id="KW-0547">Nucleotide-binding</keyword>
<keyword evidence="13" id="KW-0694">RNA-binding</keyword>
<accession>A0ABD2JHL2</accession>
<keyword evidence="9" id="KW-0347">Helicase</keyword>
<dbReference type="PROSITE" id="PS51194">
    <property type="entry name" value="HELICASE_CTER"/>
    <property type="match status" value="1"/>
</dbReference>
<protein>
    <recommendedName>
        <fullName evidence="3">RNA helicase</fullName>
        <ecNumber evidence="3">3.6.4.13</ecNumber>
    </recommendedName>
</protein>
<dbReference type="Pfam" id="PF00271">
    <property type="entry name" value="Helicase_C"/>
    <property type="match status" value="1"/>
</dbReference>